<proteinExistence type="predicted"/>
<protein>
    <recommendedName>
        <fullName evidence="6">GCM domain-containing protein</fullName>
    </recommendedName>
</protein>
<feature type="domain" description="GCM" evidence="6">
    <location>
        <begin position="11"/>
        <end position="167"/>
    </location>
</feature>
<keyword evidence="2" id="KW-0805">Transcription regulation</keyword>
<dbReference type="PROSITE" id="PS50807">
    <property type="entry name" value="GCM"/>
    <property type="match status" value="1"/>
</dbReference>
<dbReference type="EMBL" id="JASPKZ010004946">
    <property type="protein sequence ID" value="KAJ9589363.1"/>
    <property type="molecule type" value="Genomic_DNA"/>
</dbReference>
<dbReference type="SUPFAM" id="SSF90073">
    <property type="entry name" value="GCM domain"/>
    <property type="match status" value="1"/>
</dbReference>
<gene>
    <name evidence="7" type="ORF">L9F63_017415</name>
</gene>
<evidence type="ECO:0000256" key="5">
    <source>
        <dbReference type="ARBA" id="ARBA00023242"/>
    </source>
</evidence>
<reference evidence="7" key="2">
    <citation type="submission" date="2023-05" db="EMBL/GenBank/DDBJ databases">
        <authorList>
            <person name="Fouks B."/>
        </authorList>
    </citation>
    <scope>NUCLEOTIDE SEQUENCE</scope>
    <source>
        <strain evidence="7">Stay&amp;Tobe</strain>
        <tissue evidence="7">Testes</tissue>
    </source>
</reference>
<dbReference type="AlphaFoldDB" id="A0AAD8EGD8"/>
<evidence type="ECO:0000313" key="8">
    <source>
        <dbReference type="Proteomes" id="UP001233999"/>
    </source>
</evidence>
<dbReference type="Proteomes" id="UP001233999">
    <property type="component" value="Unassembled WGS sequence"/>
</dbReference>
<dbReference type="PANTHER" id="PTHR12414">
    <property type="entry name" value="GLIAL CELLS MISSING RELATED/GLIDE"/>
    <property type="match status" value="1"/>
</dbReference>
<evidence type="ECO:0000256" key="4">
    <source>
        <dbReference type="ARBA" id="ARBA00023163"/>
    </source>
</evidence>
<reference evidence="7" key="1">
    <citation type="journal article" date="2023" name="IScience">
        <title>Live-bearing cockroach genome reveals convergent evolutionary mechanisms linked to viviparity in insects and beyond.</title>
        <authorList>
            <person name="Fouks B."/>
            <person name="Harrison M.C."/>
            <person name="Mikhailova A.A."/>
            <person name="Marchal E."/>
            <person name="English S."/>
            <person name="Carruthers M."/>
            <person name="Jennings E.C."/>
            <person name="Chiamaka E.L."/>
            <person name="Frigard R.A."/>
            <person name="Pippel M."/>
            <person name="Attardo G.M."/>
            <person name="Benoit J.B."/>
            <person name="Bornberg-Bauer E."/>
            <person name="Tobe S.S."/>
        </authorList>
    </citation>
    <scope>NUCLEOTIDE SEQUENCE</scope>
    <source>
        <strain evidence="7">Stay&amp;Tobe</strain>
    </source>
</reference>
<dbReference type="GO" id="GO:0001228">
    <property type="term" value="F:DNA-binding transcription activator activity, RNA polymerase II-specific"/>
    <property type="evidence" value="ECO:0007669"/>
    <property type="project" value="InterPro"/>
</dbReference>
<dbReference type="PANTHER" id="PTHR12414:SF8">
    <property type="entry name" value="TRANSCRIPTION FACTOR GLIAL CELLS MISSING-RELATED"/>
    <property type="match status" value="1"/>
</dbReference>
<evidence type="ECO:0000256" key="1">
    <source>
        <dbReference type="ARBA" id="ARBA00022473"/>
    </source>
</evidence>
<sequence>SRRESGSPRGTDWDINDTSIPRVSEYNRWEEWADGHCRLVYPATSEEAKRHASGWAMRNTNNHNVHILKKSCLGVLVCSMRCSLPNGDKVHLRPAICDKARKKQQGKPCPNRQCSGRLEILACRGHCGYPVTHFWRHTDHAIFFQAKGVHDHPRPEAKSTSEARRSLGAGRRVRGLAVLLAREAALGSKLLSLRDGKRPNEMDADPNRSILCPLDPPPPLISDNEKGYSCSCPPFECVCSRSPSTQPHAGMQYHDPSYWLQEQLQINTFPENTTVNTYYNEDANASNNIPPQQYDFLPLGGELFQPEEIFQLDQPLKSQEYPPILHNQNSEIARSPPMLLDLGSGTIHRSSIKPEPESVPYWMLPQQTVTTDESNSSSICSPDATNIVPPMENYMECTVPPQYAPTAENDRLKLPSNIEYYQQPAIEASYQYEMGDGNKTESMPRFGCDGRVHEKEAGFSETETQMSDINVHYEYPLAMYCTDTPQDPLSDFRLHCDDGYHSATQFPHFQH</sequence>
<feature type="non-terminal residue" evidence="7">
    <location>
        <position position="1"/>
    </location>
</feature>
<keyword evidence="5" id="KW-0539">Nucleus</keyword>
<evidence type="ECO:0000259" key="6">
    <source>
        <dbReference type="PROSITE" id="PS50807"/>
    </source>
</evidence>
<keyword evidence="1" id="KW-0217">Developmental protein</keyword>
<organism evidence="7 8">
    <name type="scientific">Diploptera punctata</name>
    <name type="common">Pacific beetle cockroach</name>
    <dbReference type="NCBI Taxonomy" id="6984"/>
    <lineage>
        <taxon>Eukaryota</taxon>
        <taxon>Metazoa</taxon>
        <taxon>Ecdysozoa</taxon>
        <taxon>Arthropoda</taxon>
        <taxon>Hexapoda</taxon>
        <taxon>Insecta</taxon>
        <taxon>Pterygota</taxon>
        <taxon>Neoptera</taxon>
        <taxon>Polyneoptera</taxon>
        <taxon>Dictyoptera</taxon>
        <taxon>Blattodea</taxon>
        <taxon>Blaberoidea</taxon>
        <taxon>Blaberidae</taxon>
        <taxon>Diplopterinae</taxon>
        <taxon>Diploptera</taxon>
    </lineage>
</organism>
<evidence type="ECO:0000313" key="7">
    <source>
        <dbReference type="EMBL" id="KAJ9589363.1"/>
    </source>
</evidence>
<dbReference type="Gene3D" id="2.20.25.670">
    <property type="entry name" value="GCM domain, large subdomain"/>
    <property type="match status" value="1"/>
</dbReference>
<name>A0AAD8EGD8_DIPPU</name>
<evidence type="ECO:0000256" key="2">
    <source>
        <dbReference type="ARBA" id="ARBA00023015"/>
    </source>
</evidence>
<dbReference type="GO" id="GO:0000978">
    <property type="term" value="F:RNA polymerase II cis-regulatory region sequence-specific DNA binding"/>
    <property type="evidence" value="ECO:0007669"/>
    <property type="project" value="TreeGrafter"/>
</dbReference>
<dbReference type="GO" id="GO:0042063">
    <property type="term" value="P:gliogenesis"/>
    <property type="evidence" value="ECO:0007669"/>
    <property type="project" value="TreeGrafter"/>
</dbReference>
<dbReference type="Gene3D" id="3.30.70.3530">
    <property type="entry name" value="GCM motif"/>
    <property type="match status" value="1"/>
</dbReference>
<dbReference type="InterPro" id="IPR043020">
    <property type="entry name" value="GCM_large"/>
</dbReference>
<dbReference type="InterPro" id="IPR039791">
    <property type="entry name" value="GCM"/>
</dbReference>
<keyword evidence="4" id="KW-0804">Transcription</keyword>
<keyword evidence="8" id="KW-1185">Reference proteome</keyword>
<accession>A0AAD8EGD8</accession>
<keyword evidence="3" id="KW-0238">DNA-binding</keyword>
<comment type="caution">
    <text evidence="7">The sequence shown here is derived from an EMBL/GenBank/DDBJ whole genome shotgun (WGS) entry which is preliminary data.</text>
</comment>
<dbReference type="InterPro" id="IPR003902">
    <property type="entry name" value="Tscrpt_reg_GCM"/>
</dbReference>
<dbReference type="GO" id="GO:0005634">
    <property type="term" value="C:nucleus"/>
    <property type="evidence" value="ECO:0007669"/>
    <property type="project" value="TreeGrafter"/>
</dbReference>
<dbReference type="InterPro" id="IPR043021">
    <property type="entry name" value="GCM_small"/>
</dbReference>
<evidence type="ECO:0000256" key="3">
    <source>
        <dbReference type="ARBA" id="ARBA00023125"/>
    </source>
</evidence>
<dbReference type="Pfam" id="PF03615">
    <property type="entry name" value="GCM"/>
    <property type="match status" value="1"/>
</dbReference>
<dbReference type="InterPro" id="IPR036115">
    <property type="entry name" value="GCM_dom_sf"/>
</dbReference>